<accession>A0ABP0WP88</accession>
<gene>
    <name evidence="1" type="ORF">CSSPJE1EN1_LOCUS12788</name>
</gene>
<dbReference type="Proteomes" id="UP001497444">
    <property type="component" value="Chromosome 19"/>
</dbReference>
<name>A0ABP0WP88_9BRYO</name>
<keyword evidence="2" id="KW-1185">Reference proteome</keyword>
<reference evidence="1" key="1">
    <citation type="submission" date="2024-02" db="EMBL/GenBank/DDBJ databases">
        <authorList>
            <consortium name="ELIXIR-Norway"/>
            <consortium name="Elixir Norway"/>
        </authorList>
    </citation>
    <scope>NUCLEOTIDE SEQUENCE</scope>
</reference>
<dbReference type="EMBL" id="OZ020114">
    <property type="protein sequence ID" value="CAK9267310.1"/>
    <property type="molecule type" value="Genomic_DNA"/>
</dbReference>
<evidence type="ECO:0000313" key="2">
    <source>
        <dbReference type="Proteomes" id="UP001497444"/>
    </source>
</evidence>
<dbReference type="PANTHER" id="PTHR37067:SF3">
    <property type="entry name" value="PX DOMAIN-CONTAINING PROTEIN"/>
    <property type="match status" value="1"/>
</dbReference>
<protein>
    <recommendedName>
        <fullName evidence="3">DUF659 domain-containing protein</fullName>
    </recommendedName>
</protein>
<organism evidence="1 2">
    <name type="scientific">Sphagnum jensenii</name>
    <dbReference type="NCBI Taxonomy" id="128206"/>
    <lineage>
        <taxon>Eukaryota</taxon>
        <taxon>Viridiplantae</taxon>
        <taxon>Streptophyta</taxon>
        <taxon>Embryophyta</taxon>
        <taxon>Bryophyta</taxon>
        <taxon>Sphagnophytina</taxon>
        <taxon>Sphagnopsida</taxon>
        <taxon>Sphagnales</taxon>
        <taxon>Sphagnaceae</taxon>
        <taxon>Sphagnum</taxon>
    </lineage>
</organism>
<evidence type="ECO:0000313" key="1">
    <source>
        <dbReference type="EMBL" id="CAK9267310.1"/>
    </source>
</evidence>
<sequence length="91" mass="10451">MHLVGMSMFERHTGLNVFNMISKFMDALYIKWHAKLIGMSINDKNTMTCHHTNVVTRIVACAKHKVLWIWCVSHQIDIVIKALVENINGDS</sequence>
<evidence type="ECO:0008006" key="3">
    <source>
        <dbReference type="Google" id="ProtNLM"/>
    </source>
</evidence>
<proteinExistence type="predicted"/>
<dbReference type="PANTHER" id="PTHR37067">
    <property type="entry name" value="PX DOMAIN-CONTAINING PROTEIN"/>
    <property type="match status" value="1"/>
</dbReference>